<keyword evidence="9 12" id="KW-0408">Iron</keyword>
<dbReference type="GO" id="GO:0005506">
    <property type="term" value="F:iron ion binding"/>
    <property type="evidence" value="ECO:0007669"/>
    <property type="project" value="InterPro"/>
</dbReference>
<dbReference type="InterPro" id="IPR001128">
    <property type="entry name" value="Cyt_P450"/>
</dbReference>
<comment type="cofactor">
    <cofactor evidence="1 12">
        <name>heme</name>
        <dbReference type="ChEBI" id="CHEBI:30413"/>
    </cofactor>
</comment>
<sequence length="547" mass="61744">MASLEPYTPVIVALAGVASHLFFFKIGERDIYPLRYLQAFLLACAVSTIVKSSYGNLPTKEALGFTAKYAGLYLAGLYGSLITYRLFFNPLNKIPGPYWARLSKFNFTFRVAAKLDSCHVLLDLHQRYGKFVRIGPYDISVTHPDGVEVVAGIKSKCTKAQWYSQDVPLVSMHTCRDRAQHDRRRRIWSPAFSDKALRGYENRIEKYNDLLIQKLDESNGKSVNMSTWFNLYSFDVMGDLAFGKSYNMLESGELHWAIKLLNGGMDPIGFGLPVWFFRVVTAIPGLAADYWRFINYCCEALDERIKVQGKMKDPDITHTLIEHFQQGDDTAKRTLMPMLQGDSRLIIVAGSDTTAATLVHLFYHLSTQKDLIHRLREELDGLVKKGEKIEHVKIQDAPLLNGAINETLRLNPPVPSGVFRKTPKEGVMIGNQYIPGNVCIQMPGYVMARDSDNYPSPYEFIPERFSSRPELVLHKDAWGPFGTGPYGCIGKNLAYLEIRLLTANLIRKFDVSLAPGEDGTKLLKETKDHFTLGLGDINMKFTKRTGK</sequence>
<evidence type="ECO:0000256" key="13">
    <source>
        <dbReference type="SAM" id="Phobius"/>
    </source>
</evidence>
<evidence type="ECO:0000256" key="10">
    <source>
        <dbReference type="ARBA" id="ARBA00023033"/>
    </source>
</evidence>
<gene>
    <name evidence="14" type="ORF">LTR84_011685</name>
</gene>
<keyword evidence="5 13" id="KW-0812">Transmembrane</keyword>
<keyword evidence="6 12" id="KW-0479">Metal-binding</keyword>
<keyword evidence="10" id="KW-0503">Monooxygenase</keyword>
<dbReference type="PANTHER" id="PTHR24305:SF112">
    <property type="entry name" value="L-ORNITHINE-N5-MONOOXYGENASE (EUROFUNG)"/>
    <property type="match status" value="1"/>
</dbReference>
<dbReference type="GO" id="GO:0016705">
    <property type="term" value="F:oxidoreductase activity, acting on paired donors, with incorporation or reduction of molecular oxygen"/>
    <property type="evidence" value="ECO:0007669"/>
    <property type="project" value="InterPro"/>
</dbReference>
<feature type="binding site" description="axial binding residue" evidence="12">
    <location>
        <position position="488"/>
    </location>
    <ligand>
        <name>heme</name>
        <dbReference type="ChEBI" id="CHEBI:30413"/>
    </ligand>
    <ligandPart>
        <name>Fe</name>
        <dbReference type="ChEBI" id="CHEBI:18248"/>
    </ligandPart>
</feature>
<keyword evidence="15" id="KW-1185">Reference proteome</keyword>
<dbReference type="PANTHER" id="PTHR24305">
    <property type="entry name" value="CYTOCHROME P450"/>
    <property type="match status" value="1"/>
</dbReference>
<name>A0AAV9NKB6_9EURO</name>
<dbReference type="InterPro" id="IPR002401">
    <property type="entry name" value="Cyt_P450_E_grp-I"/>
</dbReference>
<dbReference type="Pfam" id="PF00067">
    <property type="entry name" value="p450"/>
    <property type="match status" value="1"/>
</dbReference>
<dbReference type="InterPro" id="IPR036396">
    <property type="entry name" value="Cyt_P450_sf"/>
</dbReference>
<protein>
    <submittedName>
        <fullName evidence="14">Uncharacterized protein</fullName>
    </submittedName>
</protein>
<dbReference type="GO" id="GO:0004497">
    <property type="term" value="F:monooxygenase activity"/>
    <property type="evidence" value="ECO:0007669"/>
    <property type="project" value="UniProtKB-KW"/>
</dbReference>
<dbReference type="GO" id="GO:1902181">
    <property type="term" value="P:verruculogen biosynthetic process"/>
    <property type="evidence" value="ECO:0007669"/>
    <property type="project" value="UniProtKB-ARBA"/>
</dbReference>
<dbReference type="AlphaFoldDB" id="A0AAV9NKB6"/>
<dbReference type="GO" id="GO:0020037">
    <property type="term" value="F:heme binding"/>
    <property type="evidence" value="ECO:0007669"/>
    <property type="project" value="InterPro"/>
</dbReference>
<feature type="transmembrane region" description="Helical" evidence="13">
    <location>
        <begin position="36"/>
        <end position="57"/>
    </location>
</feature>
<dbReference type="CDD" id="cd11061">
    <property type="entry name" value="CYP67-like"/>
    <property type="match status" value="1"/>
</dbReference>
<organism evidence="14 15">
    <name type="scientific">Exophiala bonariae</name>
    <dbReference type="NCBI Taxonomy" id="1690606"/>
    <lineage>
        <taxon>Eukaryota</taxon>
        <taxon>Fungi</taxon>
        <taxon>Dikarya</taxon>
        <taxon>Ascomycota</taxon>
        <taxon>Pezizomycotina</taxon>
        <taxon>Eurotiomycetes</taxon>
        <taxon>Chaetothyriomycetidae</taxon>
        <taxon>Chaetothyriales</taxon>
        <taxon>Herpotrichiellaceae</taxon>
        <taxon>Exophiala</taxon>
    </lineage>
</organism>
<dbReference type="SUPFAM" id="SSF48264">
    <property type="entry name" value="Cytochrome P450"/>
    <property type="match status" value="1"/>
</dbReference>
<evidence type="ECO:0000256" key="4">
    <source>
        <dbReference type="ARBA" id="ARBA00022617"/>
    </source>
</evidence>
<accession>A0AAV9NKB6</accession>
<evidence type="ECO:0000256" key="3">
    <source>
        <dbReference type="ARBA" id="ARBA00010617"/>
    </source>
</evidence>
<evidence type="ECO:0000256" key="7">
    <source>
        <dbReference type="ARBA" id="ARBA00022989"/>
    </source>
</evidence>
<reference evidence="14 15" key="1">
    <citation type="submission" date="2023-08" db="EMBL/GenBank/DDBJ databases">
        <title>Black Yeasts Isolated from many extreme environments.</title>
        <authorList>
            <person name="Coleine C."/>
            <person name="Stajich J.E."/>
            <person name="Selbmann L."/>
        </authorList>
    </citation>
    <scope>NUCLEOTIDE SEQUENCE [LARGE SCALE GENOMIC DNA]</scope>
    <source>
        <strain evidence="14 15">CCFEE 5792</strain>
    </source>
</reference>
<comment type="caution">
    <text evidence="14">The sequence shown here is derived from an EMBL/GenBank/DDBJ whole genome shotgun (WGS) entry which is preliminary data.</text>
</comment>
<dbReference type="PRINTS" id="PR00385">
    <property type="entry name" value="P450"/>
</dbReference>
<evidence type="ECO:0000256" key="8">
    <source>
        <dbReference type="ARBA" id="ARBA00023002"/>
    </source>
</evidence>
<dbReference type="FunFam" id="1.10.630.10:FF:000063">
    <property type="entry name" value="Cytochrome P450 monooxygenase"/>
    <property type="match status" value="1"/>
</dbReference>
<evidence type="ECO:0000256" key="12">
    <source>
        <dbReference type="PIRSR" id="PIRSR602401-1"/>
    </source>
</evidence>
<evidence type="ECO:0000256" key="2">
    <source>
        <dbReference type="ARBA" id="ARBA00004370"/>
    </source>
</evidence>
<dbReference type="EMBL" id="JAVRRD010000006">
    <property type="protein sequence ID" value="KAK5057684.1"/>
    <property type="molecule type" value="Genomic_DNA"/>
</dbReference>
<evidence type="ECO:0000256" key="6">
    <source>
        <dbReference type="ARBA" id="ARBA00022723"/>
    </source>
</evidence>
<feature type="transmembrane region" description="Helical" evidence="13">
    <location>
        <begin position="6"/>
        <end position="24"/>
    </location>
</feature>
<evidence type="ECO:0000256" key="5">
    <source>
        <dbReference type="ARBA" id="ARBA00022692"/>
    </source>
</evidence>
<evidence type="ECO:0000256" key="11">
    <source>
        <dbReference type="ARBA" id="ARBA00023136"/>
    </source>
</evidence>
<keyword evidence="11 13" id="KW-0472">Membrane</keyword>
<proteinExistence type="inferred from homology"/>
<dbReference type="GO" id="GO:0016020">
    <property type="term" value="C:membrane"/>
    <property type="evidence" value="ECO:0007669"/>
    <property type="project" value="UniProtKB-SubCell"/>
</dbReference>
<dbReference type="PRINTS" id="PR00463">
    <property type="entry name" value="EP450I"/>
</dbReference>
<keyword evidence="7 13" id="KW-1133">Transmembrane helix</keyword>
<keyword evidence="8" id="KW-0560">Oxidoreductase</keyword>
<comment type="similarity">
    <text evidence="3">Belongs to the cytochrome P450 family.</text>
</comment>
<dbReference type="InterPro" id="IPR050121">
    <property type="entry name" value="Cytochrome_P450_monoxygenase"/>
</dbReference>
<evidence type="ECO:0000256" key="1">
    <source>
        <dbReference type="ARBA" id="ARBA00001971"/>
    </source>
</evidence>
<evidence type="ECO:0000256" key="9">
    <source>
        <dbReference type="ARBA" id="ARBA00023004"/>
    </source>
</evidence>
<keyword evidence="4 12" id="KW-0349">Heme</keyword>
<evidence type="ECO:0000313" key="15">
    <source>
        <dbReference type="Proteomes" id="UP001358417"/>
    </source>
</evidence>
<dbReference type="RefSeq" id="XP_064708802.1">
    <property type="nucleotide sequence ID" value="XM_064855213.1"/>
</dbReference>
<feature type="transmembrane region" description="Helical" evidence="13">
    <location>
        <begin position="69"/>
        <end position="88"/>
    </location>
</feature>
<comment type="subcellular location">
    <subcellularLocation>
        <location evidence="2">Membrane</location>
    </subcellularLocation>
</comment>
<dbReference type="GeneID" id="89979835"/>
<dbReference type="Proteomes" id="UP001358417">
    <property type="component" value="Unassembled WGS sequence"/>
</dbReference>
<evidence type="ECO:0000313" key="14">
    <source>
        <dbReference type="EMBL" id="KAK5057684.1"/>
    </source>
</evidence>
<dbReference type="Gene3D" id="1.10.630.10">
    <property type="entry name" value="Cytochrome P450"/>
    <property type="match status" value="1"/>
</dbReference>